<keyword evidence="10" id="KW-1185">Reference proteome</keyword>
<evidence type="ECO:0000313" key="10">
    <source>
        <dbReference type="Proteomes" id="UP000654075"/>
    </source>
</evidence>
<feature type="transmembrane region" description="Helical" evidence="8">
    <location>
        <begin position="187"/>
        <end position="207"/>
    </location>
</feature>
<gene>
    <name evidence="9" type="ORF">PGLA1383_LOCUS9036</name>
</gene>
<keyword evidence="6 8" id="KW-0472">Membrane</keyword>
<dbReference type="InterPro" id="IPR002293">
    <property type="entry name" value="AA/rel_permease1"/>
</dbReference>
<dbReference type="EMBL" id="CAJNNV010004205">
    <property type="protein sequence ID" value="CAE8590318.1"/>
    <property type="molecule type" value="Genomic_DNA"/>
</dbReference>
<feature type="transmembrane region" description="Helical" evidence="8">
    <location>
        <begin position="267"/>
        <end position="285"/>
    </location>
</feature>
<feature type="region of interest" description="Disordered" evidence="7">
    <location>
        <begin position="420"/>
        <end position="447"/>
    </location>
</feature>
<evidence type="ECO:0000256" key="4">
    <source>
        <dbReference type="ARBA" id="ARBA00022692"/>
    </source>
</evidence>
<keyword evidence="5 8" id="KW-1133">Transmembrane helix</keyword>
<keyword evidence="3" id="KW-1003">Cell membrane</keyword>
<feature type="transmembrane region" description="Helical" evidence="8">
    <location>
        <begin position="329"/>
        <end position="351"/>
    </location>
</feature>
<dbReference type="GO" id="GO:0005886">
    <property type="term" value="C:plasma membrane"/>
    <property type="evidence" value="ECO:0007669"/>
    <property type="project" value="UniProtKB-SubCell"/>
</dbReference>
<evidence type="ECO:0000256" key="2">
    <source>
        <dbReference type="ARBA" id="ARBA00022448"/>
    </source>
</evidence>
<feature type="transmembrane region" description="Helical" evidence="8">
    <location>
        <begin position="363"/>
        <end position="380"/>
    </location>
</feature>
<evidence type="ECO:0000256" key="1">
    <source>
        <dbReference type="ARBA" id="ARBA00004651"/>
    </source>
</evidence>
<accession>A0A813DQY9</accession>
<dbReference type="PANTHER" id="PTHR42770">
    <property type="entry name" value="AMINO ACID TRANSPORTER-RELATED"/>
    <property type="match status" value="1"/>
</dbReference>
<feature type="transmembrane region" description="Helical" evidence="8">
    <location>
        <begin position="306"/>
        <end position="323"/>
    </location>
</feature>
<dbReference type="Proteomes" id="UP000654075">
    <property type="component" value="Unassembled WGS sequence"/>
</dbReference>
<dbReference type="Gene3D" id="1.20.1740.10">
    <property type="entry name" value="Amino acid/polyamine transporter I"/>
    <property type="match status" value="1"/>
</dbReference>
<name>A0A813DQY9_POLGL</name>
<dbReference type="PANTHER" id="PTHR42770:SF15">
    <property type="entry name" value="GLUTAMATE_GAMMA-AMINOBUTYRATE ANTIPORTER-RELATED"/>
    <property type="match status" value="1"/>
</dbReference>
<feature type="transmembrane region" description="Helical" evidence="8">
    <location>
        <begin position="121"/>
        <end position="139"/>
    </location>
</feature>
<sequence length="447" mass="46693">MAMDVWGVVLLNVTSLVSLTLFPAGASLGLSTLFWDLAGVLGTILPAAYSVQHLLQECPSVYTLYDAVAHAGGETAGKFVVVCEWVNGMSFSVTMLQFTALALAEALTHLGLPVSEDFATSGWYLASAVVAQMVLLTGLQMQNLDETMRWLLFLAAAGVLLPLVTLVVGSVTHGTMPPMHPHNTEGFFQPAAAAVMCGFGGIEVAAFHAKDSSPAAYQAAIGISAFLTIVMYALGQVSIAALVPQGEIDMSRGAIQALRVATGGSDIMFAANCVLAAVGGLASALPWLHGPIQGMAQLAGQKEKTMIILQNAFGACLGVIFLCTPSSAAFWWLLSISACMTQSLYLVIYVSCLVGKRRGRGDVLILIGILTSSCGLLLDLRPPDGTGIKTKAFTPLILGVLSLVCLAAWAVPSKRAGSSAENVLPTASDCDEQSSISDCDEQSSTRE</sequence>
<dbReference type="Pfam" id="PF13520">
    <property type="entry name" value="AA_permease_2"/>
    <property type="match status" value="1"/>
</dbReference>
<evidence type="ECO:0000313" key="9">
    <source>
        <dbReference type="EMBL" id="CAE8590318.1"/>
    </source>
</evidence>
<keyword evidence="4 8" id="KW-0812">Transmembrane</keyword>
<evidence type="ECO:0000256" key="3">
    <source>
        <dbReference type="ARBA" id="ARBA00022475"/>
    </source>
</evidence>
<feature type="transmembrane region" description="Helical" evidence="8">
    <location>
        <begin position="6"/>
        <end position="26"/>
    </location>
</feature>
<proteinExistence type="predicted"/>
<feature type="transmembrane region" description="Helical" evidence="8">
    <location>
        <begin position="219"/>
        <end position="243"/>
    </location>
</feature>
<comment type="subcellular location">
    <subcellularLocation>
        <location evidence="1">Cell membrane</location>
        <topology evidence="1">Multi-pass membrane protein</topology>
    </subcellularLocation>
</comment>
<dbReference type="InterPro" id="IPR050367">
    <property type="entry name" value="APC_superfamily"/>
</dbReference>
<organism evidence="9 10">
    <name type="scientific">Polarella glacialis</name>
    <name type="common">Dinoflagellate</name>
    <dbReference type="NCBI Taxonomy" id="89957"/>
    <lineage>
        <taxon>Eukaryota</taxon>
        <taxon>Sar</taxon>
        <taxon>Alveolata</taxon>
        <taxon>Dinophyceae</taxon>
        <taxon>Suessiales</taxon>
        <taxon>Suessiaceae</taxon>
        <taxon>Polarella</taxon>
    </lineage>
</organism>
<evidence type="ECO:0008006" key="11">
    <source>
        <dbReference type="Google" id="ProtNLM"/>
    </source>
</evidence>
<evidence type="ECO:0000256" key="7">
    <source>
        <dbReference type="SAM" id="MobiDB-lite"/>
    </source>
</evidence>
<evidence type="ECO:0000256" key="5">
    <source>
        <dbReference type="ARBA" id="ARBA00022989"/>
    </source>
</evidence>
<dbReference type="AlphaFoldDB" id="A0A813DQY9"/>
<keyword evidence="2" id="KW-0813">Transport</keyword>
<comment type="caution">
    <text evidence="9">The sequence shown here is derived from an EMBL/GenBank/DDBJ whole genome shotgun (WGS) entry which is preliminary data.</text>
</comment>
<dbReference type="GO" id="GO:0022857">
    <property type="term" value="F:transmembrane transporter activity"/>
    <property type="evidence" value="ECO:0007669"/>
    <property type="project" value="InterPro"/>
</dbReference>
<evidence type="ECO:0000256" key="6">
    <source>
        <dbReference type="ARBA" id="ARBA00023136"/>
    </source>
</evidence>
<feature type="transmembrane region" description="Helical" evidence="8">
    <location>
        <begin position="392"/>
        <end position="411"/>
    </location>
</feature>
<feature type="transmembrane region" description="Helical" evidence="8">
    <location>
        <begin position="151"/>
        <end position="175"/>
    </location>
</feature>
<protein>
    <recommendedName>
        <fullName evidence="11">Amino acid transporter</fullName>
    </recommendedName>
</protein>
<evidence type="ECO:0000256" key="8">
    <source>
        <dbReference type="SAM" id="Phobius"/>
    </source>
</evidence>
<reference evidence="9" key="1">
    <citation type="submission" date="2021-02" db="EMBL/GenBank/DDBJ databases">
        <authorList>
            <person name="Dougan E. K."/>
            <person name="Rhodes N."/>
            <person name="Thang M."/>
            <person name="Chan C."/>
        </authorList>
    </citation>
    <scope>NUCLEOTIDE SEQUENCE</scope>
</reference>